<protein>
    <submittedName>
        <fullName evidence="2">Uncharacterized protein</fullName>
    </submittedName>
</protein>
<evidence type="ECO:0000256" key="1">
    <source>
        <dbReference type="SAM" id="MobiDB-lite"/>
    </source>
</evidence>
<accession>A0ABN7AB04</accession>
<name>A0ABN7AB04_9HEMI</name>
<evidence type="ECO:0000313" key="2">
    <source>
        <dbReference type="EMBL" id="BES89487.1"/>
    </source>
</evidence>
<keyword evidence="3" id="KW-1185">Reference proteome</keyword>
<feature type="region of interest" description="Disordered" evidence="1">
    <location>
        <begin position="54"/>
        <end position="73"/>
    </location>
</feature>
<organism evidence="2 3">
    <name type="scientific">Nesidiocoris tenuis</name>
    <dbReference type="NCBI Taxonomy" id="355587"/>
    <lineage>
        <taxon>Eukaryota</taxon>
        <taxon>Metazoa</taxon>
        <taxon>Ecdysozoa</taxon>
        <taxon>Arthropoda</taxon>
        <taxon>Hexapoda</taxon>
        <taxon>Insecta</taxon>
        <taxon>Pterygota</taxon>
        <taxon>Neoptera</taxon>
        <taxon>Paraneoptera</taxon>
        <taxon>Hemiptera</taxon>
        <taxon>Heteroptera</taxon>
        <taxon>Panheteroptera</taxon>
        <taxon>Cimicomorpha</taxon>
        <taxon>Miridae</taxon>
        <taxon>Dicyphina</taxon>
        <taxon>Nesidiocoris</taxon>
    </lineage>
</organism>
<dbReference type="Proteomes" id="UP001307889">
    <property type="component" value="Chromosome 1"/>
</dbReference>
<evidence type="ECO:0000313" key="3">
    <source>
        <dbReference type="Proteomes" id="UP001307889"/>
    </source>
</evidence>
<reference evidence="2 3" key="1">
    <citation type="submission" date="2023-09" db="EMBL/GenBank/DDBJ databases">
        <title>Nesidiocoris tenuis whole genome shotgun sequence.</title>
        <authorList>
            <person name="Shibata T."/>
            <person name="Shimoda M."/>
            <person name="Kobayashi T."/>
            <person name="Uehara T."/>
        </authorList>
    </citation>
    <scope>NUCLEOTIDE SEQUENCE [LARGE SCALE GENOMIC DNA]</scope>
    <source>
        <strain evidence="2 3">Japan</strain>
    </source>
</reference>
<sequence length="73" mass="8366">MLDANVNKNKTFFCRRLRISVIVCSSDFSSFQLLTRKKTEEKGNSLRFDWCSSSAVGTSREEKRPATNSAPWM</sequence>
<proteinExistence type="predicted"/>
<dbReference type="EMBL" id="AP028909">
    <property type="protein sequence ID" value="BES89487.1"/>
    <property type="molecule type" value="Genomic_DNA"/>
</dbReference>
<gene>
    <name evidence="2" type="ORF">NTJ_02292</name>
</gene>